<evidence type="ECO:0008006" key="3">
    <source>
        <dbReference type="Google" id="ProtNLM"/>
    </source>
</evidence>
<name>A0ABR6V5B9_9PSED</name>
<accession>A0ABR6V5B9</accession>
<dbReference type="Proteomes" id="UP000628086">
    <property type="component" value="Unassembled WGS sequence"/>
</dbReference>
<dbReference type="Gene3D" id="3.10.450.50">
    <property type="match status" value="1"/>
</dbReference>
<reference evidence="1 2" key="1">
    <citation type="journal article" date="2020" name="Microorganisms">
        <title>Reliable Identification of Environmental Pseudomonas Isolates Using the rpoD Gene.</title>
        <authorList>
            <consortium name="The Broad Institute Genome Sequencing Platform"/>
            <person name="Girard L."/>
            <person name="Lood C."/>
            <person name="Rokni-Zadeh H."/>
            <person name="van Noort V."/>
            <person name="Lavigne R."/>
            <person name="De Mot R."/>
        </authorList>
    </citation>
    <scope>NUCLEOTIDE SEQUENCE [LARGE SCALE GENOMIC DNA]</scope>
    <source>
        <strain evidence="1 2">RW7P2</strain>
    </source>
</reference>
<proteinExistence type="predicted"/>
<comment type="caution">
    <text evidence="1">The sequence shown here is derived from an EMBL/GenBank/DDBJ whole genome shotgun (WGS) entry which is preliminary data.</text>
</comment>
<dbReference type="RefSeq" id="WP_186478113.1">
    <property type="nucleotide sequence ID" value="NZ_JABWRR010000001.1"/>
</dbReference>
<dbReference type="EMBL" id="JABWRS010000005">
    <property type="protein sequence ID" value="MBC3475651.1"/>
    <property type="molecule type" value="Genomic_DNA"/>
</dbReference>
<keyword evidence="2" id="KW-1185">Reference proteome</keyword>
<organism evidence="1 2">
    <name type="scientific">Pseudomonas taiwanensis</name>
    <dbReference type="NCBI Taxonomy" id="470150"/>
    <lineage>
        <taxon>Bacteria</taxon>
        <taxon>Pseudomonadati</taxon>
        <taxon>Pseudomonadota</taxon>
        <taxon>Gammaproteobacteria</taxon>
        <taxon>Pseudomonadales</taxon>
        <taxon>Pseudomonadaceae</taxon>
        <taxon>Pseudomonas</taxon>
    </lineage>
</organism>
<evidence type="ECO:0000313" key="1">
    <source>
        <dbReference type="EMBL" id="MBC3475651.1"/>
    </source>
</evidence>
<evidence type="ECO:0000313" key="2">
    <source>
        <dbReference type="Proteomes" id="UP000628086"/>
    </source>
</evidence>
<sequence>MKTTNFVPPRVIEKYDRHCTHFNAGQVDELLADFFTFDAFWSGAGLPERRGHEQLREMFCEVVTAQTVSHSQGPSAFSETRGWDCRNWHVTPMNSNAQPWTFRALFFWTWAGEEWLCEAVMCYPLEA</sequence>
<protein>
    <recommendedName>
        <fullName evidence="3">SnoaL-like domain-containing protein</fullName>
    </recommendedName>
</protein>
<gene>
    <name evidence="1" type="ORF">HU747_08545</name>
</gene>
<dbReference type="InterPro" id="IPR032710">
    <property type="entry name" value="NTF2-like_dom_sf"/>
</dbReference>
<dbReference type="SUPFAM" id="SSF54427">
    <property type="entry name" value="NTF2-like"/>
    <property type="match status" value="1"/>
</dbReference>